<feature type="transmembrane region" description="Helical" evidence="1">
    <location>
        <begin position="81"/>
        <end position="105"/>
    </location>
</feature>
<gene>
    <name evidence="2" type="ORF">DDW13_02880</name>
</gene>
<keyword evidence="1" id="KW-0472">Membrane</keyword>
<feature type="transmembrane region" description="Helical" evidence="1">
    <location>
        <begin position="389"/>
        <end position="411"/>
    </location>
</feature>
<feature type="transmembrane region" description="Helical" evidence="1">
    <location>
        <begin position="365"/>
        <end position="383"/>
    </location>
</feature>
<feature type="transmembrane region" description="Helical" evidence="1">
    <location>
        <begin position="312"/>
        <end position="332"/>
    </location>
</feature>
<evidence type="ECO:0000256" key="1">
    <source>
        <dbReference type="SAM" id="Phobius"/>
    </source>
</evidence>
<feature type="transmembrane region" description="Helical" evidence="1">
    <location>
        <begin position="457"/>
        <end position="478"/>
    </location>
</feature>
<protein>
    <submittedName>
        <fullName evidence="2">Teichoic acid transporter</fullName>
    </submittedName>
</protein>
<feature type="transmembrane region" description="Helical" evidence="1">
    <location>
        <begin position="175"/>
        <end position="195"/>
    </location>
</feature>
<name>A0A2T9X8S4_9CREN</name>
<proteinExistence type="predicted"/>
<comment type="caution">
    <text evidence="2">The sequence shown here is derived from an EMBL/GenBank/DDBJ whole genome shotgun (WGS) entry which is preliminary data.</text>
</comment>
<reference evidence="2 3" key="1">
    <citation type="journal article" date="2015" name="Appl. Environ. Microbiol.">
        <title>Nanoarchaeota, Their Sulfolobales Host, and Nanoarchaeota Virus Distribution across Yellowstone National Park Hot Springs.</title>
        <authorList>
            <person name="Munson-McGee J.H."/>
            <person name="Field E.K."/>
            <person name="Bateson M."/>
            <person name="Rooney C."/>
            <person name="Stepanauskas R."/>
            <person name="Young M.J."/>
        </authorList>
    </citation>
    <scope>NUCLEOTIDE SEQUENCE [LARGE SCALE GENOMIC DNA]</scope>
    <source>
        <strain evidence="2">SCGC AC-742_N10</strain>
    </source>
</reference>
<dbReference type="AlphaFoldDB" id="A0A2T9X8S4"/>
<dbReference type="Proteomes" id="UP000245638">
    <property type="component" value="Unassembled WGS sequence"/>
</dbReference>
<evidence type="ECO:0000313" key="3">
    <source>
        <dbReference type="Proteomes" id="UP000245638"/>
    </source>
</evidence>
<feature type="transmembrane region" description="Helical" evidence="1">
    <location>
        <begin position="281"/>
        <end position="300"/>
    </location>
</feature>
<feature type="transmembrane region" description="Helical" evidence="1">
    <location>
        <begin position="431"/>
        <end position="451"/>
    </location>
</feature>
<feature type="transmembrane region" description="Helical" evidence="1">
    <location>
        <begin position="51"/>
        <end position="69"/>
    </location>
</feature>
<feature type="transmembrane region" description="Helical" evidence="1">
    <location>
        <begin position="12"/>
        <end position="39"/>
    </location>
</feature>
<keyword evidence="1" id="KW-1133">Transmembrane helix</keyword>
<feature type="transmembrane region" description="Helical" evidence="1">
    <location>
        <begin position="117"/>
        <end position="134"/>
    </location>
</feature>
<sequence length="498" mass="55694">MLKTKKSPGFVRIGLFNLLVKTAVAPISFLFSFLVVRYLSSISIETFGVWQYIYVLITGYFTIPADLFSSITSRYSAEGKNVGGIIIINALAGSISSFAYFLLIPTFMHSAGYNQPIYFYTAILLIVLIYLNKISGSIAIGRSPRLTAISASGFQIVRLLSAIIMMFYLNLSINAIIFAYSLGYLVQIIFNLTLVNARLGIDFKVALSAVRKSIVFIMNYVQLMIEATLVWVVVFIVNSAIPVSYFESALIISNLVGWSQAATDGLILKLQESRDPKLIEIAIKFFFTTGGVFLLIIFVDGERLLYVLRPEYVSSIYALIVLSFSTFIRSAYNIFYRAIYMADESLAVESKGEFRGYTAKLTTRNVIISVMGVSSSLFLLYLFKNGNVYKISPILAVIISLALLVNSLGMFFSSYSISKRIYSFNFPVKEVIVSLVLSVISSLPFIGLSKVRAIEQLIIMLEMTSLALTLYIALSYIFNPYARDLLHSIFREIKNFKL</sequence>
<feature type="transmembrane region" description="Helical" evidence="1">
    <location>
        <begin position="146"/>
        <end position="169"/>
    </location>
</feature>
<evidence type="ECO:0000313" key="2">
    <source>
        <dbReference type="EMBL" id="PVU76507.1"/>
    </source>
</evidence>
<feature type="transmembrane region" description="Helical" evidence="1">
    <location>
        <begin position="216"/>
        <end position="237"/>
    </location>
</feature>
<organism evidence="2 3">
    <name type="scientific">Acidianus hospitalis</name>
    <dbReference type="NCBI Taxonomy" id="563177"/>
    <lineage>
        <taxon>Archaea</taxon>
        <taxon>Thermoproteota</taxon>
        <taxon>Thermoprotei</taxon>
        <taxon>Sulfolobales</taxon>
        <taxon>Sulfolobaceae</taxon>
        <taxon>Acidianus</taxon>
    </lineage>
</organism>
<dbReference type="EMBL" id="QEFD01000091">
    <property type="protein sequence ID" value="PVU76507.1"/>
    <property type="molecule type" value="Genomic_DNA"/>
</dbReference>
<keyword evidence="1" id="KW-0812">Transmembrane</keyword>
<accession>A0A2T9X8S4</accession>